<dbReference type="Proteomes" id="UP000015106">
    <property type="component" value="Chromosome 1"/>
</dbReference>
<feature type="compositionally biased region" description="Low complexity" evidence="1">
    <location>
        <begin position="62"/>
        <end position="73"/>
    </location>
</feature>
<evidence type="ECO:0000313" key="2">
    <source>
        <dbReference type="EnsemblPlants" id="TuG1812G0100001476.01.T01.cds367126"/>
    </source>
</evidence>
<dbReference type="AlphaFoldDB" id="A0A8R7P0D2"/>
<reference evidence="2" key="3">
    <citation type="submission" date="2022-06" db="UniProtKB">
        <authorList>
            <consortium name="EnsemblPlants"/>
        </authorList>
    </citation>
    <scope>IDENTIFICATION</scope>
</reference>
<reference evidence="3" key="1">
    <citation type="journal article" date="2013" name="Nature">
        <title>Draft genome of the wheat A-genome progenitor Triticum urartu.</title>
        <authorList>
            <person name="Ling H.Q."/>
            <person name="Zhao S."/>
            <person name="Liu D."/>
            <person name="Wang J."/>
            <person name="Sun H."/>
            <person name="Zhang C."/>
            <person name="Fan H."/>
            <person name="Li D."/>
            <person name="Dong L."/>
            <person name="Tao Y."/>
            <person name="Gao C."/>
            <person name="Wu H."/>
            <person name="Li Y."/>
            <person name="Cui Y."/>
            <person name="Guo X."/>
            <person name="Zheng S."/>
            <person name="Wang B."/>
            <person name="Yu K."/>
            <person name="Liang Q."/>
            <person name="Yang W."/>
            <person name="Lou X."/>
            <person name="Chen J."/>
            <person name="Feng M."/>
            <person name="Jian J."/>
            <person name="Zhang X."/>
            <person name="Luo G."/>
            <person name="Jiang Y."/>
            <person name="Liu J."/>
            <person name="Wang Z."/>
            <person name="Sha Y."/>
            <person name="Zhang B."/>
            <person name="Wu H."/>
            <person name="Tang D."/>
            <person name="Shen Q."/>
            <person name="Xue P."/>
            <person name="Zou S."/>
            <person name="Wang X."/>
            <person name="Liu X."/>
            <person name="Wang F."/>
            <person name="Yang Y."/>
            <person name="An X."/>
            <person name="Dong Z."/>
            <person name="Zhang K."/>
            <person name="Zhang X."/>
            <person name="Luo M.C."/>
            <person name="Dvorak J."/>
            <person name="Tong Y."/>
            <person name="Wang J."/>
            <person name="Yang H."/>
            <person name="Li Z."/>
            <person name="Wang D."/>
            <person name="Zhang A."/>
            <person name="Wang J."/>
        </authorList>
    </citation>
    <scope>NUCLEOTIDE SEQUENCE</scope>
    <source>
        <strain evidence="3">cv. G1812</strain>
    </source>
</reference>
<protein>
    <submittedName>
        <fullName evidence="2">Uncharacterized protein</fullName>
    </submittedName>
</protein>
<dbReference type="Gramene" id="TuG1812G0100001476.01.T01">
    <property type="protein sequence ID" value="TuG1812G0100001476.01.T01.cds367126"/>
    <property type="gene ID" value="TuG1812G0100001476.01"/>
</dbReference>
<feature type="compositionally biased region" description="Basic residues" evidence="1">
    <location>
        <begin position="74"/>
        <end position="84"/>
    </location>
</feature>
<sequence length="100" mass="11106">MRRLQGGNLLPGAAWRARVGAAPRASLVAARTPTEEATRWWCGRPRWWRTCRGGGAGGRGGWAPPVAGRARLGPPRRRLRSQRRLRQDLPRRAPHSATLI</sequence>
<dbReference type="EnsemblPlants" id="TuG1812G0100001476.01.T01">
    <property type="protein sequence ID" value="TuG1812G0100001476.01.T01.cds367126"/>
    <property type="gene ID" value="TuG1812G0100001476.01"/>
</dbReference>
<feature type="region of interest" description="Disordered" evidence="1">
    <location>
        <begin position="55"/>
        <end position="100"/>
    </location>
</feature>
<keyword evidence="3" id="KW-1185">Reference proteome</keyword>
<name>A0A8R7P0D2_TRIUA</name>
<evidence type="ECO:0000313" key="3">
    <source>
        <dbReference type="Proteomes" id="UP000015106"/>
    </source>
</evidence>
<accession>A0A8R7P0D2</accession>
<proteinExistence type="predicted"/>
<reference evidence="2" key="2">
    <citation type="submission" date="2018-03" db="EMBL/GenBank/DDBJ databases">
        <title>The Triticum urartu genome reveals the dynamic nature of wheat genome evolution.</title>
        <authorList>
            <person name="Ling H."/>
            <person name="Ma B."/>
            <person name="Shi X."/>
            <person name="Liu H."/>
            <person name="Dong L."/>
            <person name="Sun H."/>
            <person name="Cao Y."/>
            <person name="Gao Q."/>
            <person name="Zheng S."/>
            <person name="Li Y."/>
            <person name="Yu Y."/>
            <person name="Du H."/>
            <person name="Qi M."/>
            <person name="Li Y."/>
            <person name="Yu H."/>
            <person name="Cui Y."/>
            <person name="Wang N."/>
            <person name="Chen C."/>
            <person name="Wu H."/>
            <person name="Zhao Y."/>
            <person name="Zhang J."/>
            <person name="Li Y."/>
            <person name="Zhou W."/>
            <person name="Zhang B."/>
            <person name="Hu W."/>
            <person name="Eijk M."/>
            <person name="Tang J."/>
            <person name="Witsenboer H."/>
            <person name="Zhao S."/>
            <person name="Li Z."/>
            <person name="Zhang A."/>
            <person name="Wang D."/>
            <person name="Liang C."/>
        </authorList>
    </citation>
    <scope>NUCLEOTIDE SEQUENCE [LARGE SCALE GENOMIC DNA]</scope>
    <source>
        <strain evidence="2">cv. G1812</strain>
    </source>
</reference>
<evidence type="ECO:0000256" key="1">
    <source>
        <dbReference type="SAM" id="MobiDB-lite"/>
    </source>
</evidence>
<organism evidence="2 3">
    <name type="scientific">Triticum urartu</name>
    <name type="common">Red wild einkorn</name>
    <name type="synonym">Crithodium urartu</name>
    <dbReference type="NCBI Taxonomy" id="4572"/>
    <lineage>
        <taxon>Eukaryota</taxon>
        <taxon>Viridiplantae</taxon>
        <taxon>Streptophyta</taxon>
        <taxon>Embryophyta</taxon>
        <taxon>Tracheophyta</taxon>
        <taxon>Spermatophyta</taxon>
        <taxon>Magnoliopsida</taxon>
        <taxon>Liliopsida</taxon>
        <taxon>Poales</taxon>
        <taxon>Poaceae</taxon>
        <taxon>BOP clade</taxon>
        <taxon>Pooideae</taxon>
        <taxon>Triticodae</taxon>
        <taxon>Triticeae</taxon>
        <taxon>Triticinae</taxon>
        <taxon>Triticum</taxon>
    </lineage>
</organism>